<dbReference type="AlphaFoldDB" id="A0ABD2ZAZ3"/>
<feature type="compositionally biased region" description="Basic and acidic residues" evidence="1">
    <location>
        <begin position="35"/>
        <end position="48"/>
    </location>
</feature>
<comment type="caution">
    <text evidence="2">The sequence shown here is derived from an EMBL/GenBank/DDBJ whole genome shotgun (WGS) entry which is preliminary data.</text>
</comment>
<gene>
    <name evidence="2" type="ORF">ACH5RR_023161</name>
</gene>
<reference evidence="2 3" key="1">
    <citation type="submission" date="2024-11" db="EMBL/GenBank/DDBJ databases">
        <title>A near-complete genome assembly of Cinchona calisaya.</title>
        <authorList>
            <person name="Lian D.C."/>
            <person name="Zhao X.W."/>
            <person name="Wei L."/>
        </authorList>
    </citation>
    <scope>NUCLEOTIDE SEQUENCE [LARGE SCALE GENOMIC DNA]</scope>
    <source>
        <tissue evidence="2">Nenye</tissue>
    </source>
</reference>
<accession>A0ABD2ZAZ3</accession>
<protein>
    <submittedName>
        <fullName evidence="2">Uncharacterized protein</fullName>
    </submittedName>
</protein>
<evidence type="ECO:0000313" key="3">
    <source>
        <dbReference type="Proteomes" id="UP001630127"/>
    </source>
</evidence>
<dbReference type="EMBL" id="JBJUIK010000010">
    <property type="protein sequence ID" value="KAL3516259.1"/>
    <property type="molecule type" value="Genomic_DNA"/>
</dbReference>
<sequence length="134" mass="14737">MGLRELPRGREKGKWIWLGWESSCREGWGRRREVVGGNDEGREEERESSNGMVKRLGEENGCVGGGDVYLDMVTVTDGGGEEVGGEVWGDGGYGNEGDRGVTKCSPSFLSEVLTHSEAEMTKCHMEYGEDNNML</sequence>
<dbReference type="Proteomes" id="UP001630127">
    <property type="component" value="Unassembled WGS sequence"/>
</dbReference>
<proteinExistence type="predicted"/>
<keyword evidence="3" id="KW-1185">Reference proteome</keyword>
<evidence type="ECO:0000313" key="2">
    <source>
        <dbReference type="EMBL" id="KAL3516259.1"/>
    </source>
</evidence>
<organism evidence="2 3">
    <name type="scientific">Cinchona calisaya</name>
    <dbReference type="NCBI Taxonomy" id="153742"/>
    <lineage>
        <taxon>Eukaryota</taxon>
        <taxon>Viridiplantae</taxon>
        <taxon>Streptophyta</taxon>
        <taxon>Embryophyta</taxon>
        <taxon>Tracheophyta</taxon>
        <taxon>Spermatophyta</taxon>
        <taxon>Magnoliopsida</taxon>
        <taxon>eudicotyledons</taxon>
        <taxon>Gunneridae</taxon>
        <taxon>Pentapetalae</taxon>
        <taxon>asterids</taxon>
        <taxon>lamiids</taxon>
        <taxon>Gentianales</taxon>
        <taxon>Rubiaceae</taxon>
        <taxon>Cinchonoideae</taxon>
        <taxon>Cinchoneae</taxon>
        <taxon>Cinchona</taxon>
    </lineage>
</organism>
<feature type="region of interest" description="Disordered" evidence="1">
    <location>
        <begin position="35"/>
        <end position="56"/>
    </location>
</feature>
<name>A0ABD2ZAZ3_9GENT</name>
<evidence type="ECO:0000256" key="1">
    <source>
        <dbReference type="SAM" id="MobiDB-lite"/>
    </source>
</evidence>